<protein>
    <submittedName>
        <fullName evidence="1">Uncharacterized protein</fullName>
    </submittedName>
</protein>
<organism evidence="1 2">
    <name type="scientific">Anisodus tanguticus</name>
    <dbReference type="NCBI Taxonomy" id="243964"/>
    <lineage>
        <taxon>Eukaryota</taxon>
        <taxon>Viridiplantae</taxon>
        <taxon>Streptophyta</taxon>
        <taxon>Embryophyta</taxon>
        <taxon>Tracheophyta</taxon>
        <taxon>Spermatophyta</taxon>
        <taxon>Magnoliopsida</taxon>
        <taxon>eudicotyledons</taxon>
        <taxon>Gunneridae</taxon>
        <taxon>Pentapetalae</taxon>
        <taxon>asterids</taxon>
        <taxon>lamiids</taxon>
        <taxon>Solanales</taxon>
        <taxon>Solanaceae</taxon>
        <taxon>Solanoideae</taxon>
        <taxon>Hyoscyameae</taxon>
        <taxon>Anisodus</taxon>
    </lineage>
</organism>
<sequence length="157" mass="17583">MGFISFSDSSSTSSSPPALSVLLAPTRVMAMPHCLPYAGAWLICLAREASFLDEPLQPAFAQFHFGFFISHANPSSFLNIQLHSLTIYTSLYCKKGGIGIVIALEYSDNRKKDGINKIETIVTQANQNSEQPNSFPKKWWKSTVRTKLEANRVRYYD</sequence>
<proteinExistence type="predicted"/>
<comment type="caution">
    <text evidence="1">The sequence shown here is derived from an EMBL/GenBank/DDBJ whole genome shotgun (WGS) entry which is preliminary data.</text>
</comment>
<gene>
    <name evidence="1" type="ORF">RND71_025071</name>
</gene>
<dbReference type="EMBL" id="JAVYJV010000013">
    <property type="protein sequence ID" value="KAK4356100.1"/>
    <property type="molecule type" value="Genomic_DNA"/>
</dbReference>
<accession>A0AAE1RQZ4</accession>
<reference evidence="1" key="1">
    <citation type="submission" date="2023-12" db="EMBL/GenBank/DDBJ databases">
        <title>Genome assembly of Anisodus tanguticus.</title>
        <authorList>
            <person name="Wang Y.-J."/>
        </authorList>
    </citation>
    <scope>NUCLEOTIDE SEQUENCE</scope>
    <source>
        <strain evidence="1">KB-2021</strain>
        <tissue evidence="1">Leaf</tissue>
    </source>
</reference>
<evidence type="ECO:0000313" key="1">
    <source>
        <dbReference type="EMBL" id="KAK4356100.1"/>
    </source>
</evidence>
<dbReference type="Proteomes" id="UP001291623">
    <property type="component" value="Unassembled WGS sequence"/>
</dbReference>
<name>A0AAE1RQZ4_9SOLA</name>
<evidence type="ECO:0000313" key="2">
    <source>
        <dbReference type="Proteomes" id="UP001291623"/>
    </source>
</evidence>
<dbReference type="AlphaFoldDB" id="A0AAE1RQZ4"/>
<keyword evidence="2" id="KW-1185">Reference proteome</keyword>